<dbReference type="Proteomes" id="UP000229739">
    <property type="component" value="Unassembled WGS sequence"/>
</dbReference>
<comment type="caution">
    <text evidence="1">The sequence shown here is derived from an EMBL/GenBank/DDBJ whole genome shotgun (WGS) entry which is preliminary data.</text>
</comment>
<protein>
    <submittedName>
        <fullName evidence="1">Uncharacterized protein</fullName>
    </submittedName>
</protein>
<reference evidence="2" key="1">
    <citation type="submission" date="2017-09" db="EMBL/GenBank/DDBJ databases">
        <title>Depth-based differentiation of microbial function through sediment-hosted aquifers and enrichment of novel symbionts in the deep terrestrial subsurface.</title>
        <authorList>
            <person name="Probst A.J."/>
            <person name="Ladd B."/>
            <person name="Jarett J.K."/>
            <person name="Geller-Mcgrath D.E."/>
            <person name="Sieber C.M.K."/>
            <person name="Emerson J.B."/>
            <person name="Anantharaman K."/>
            <person name="Thomas B.C."/>
            <person name="Malmstrom R."/>
            <person name="Stieglmeier M."/>
            <person name="Klingl A."/>
            <person name="Woyke T."/>
            <person name="Ryan C.M."/>
            <person name="Banfield J.F."/>
        </authorList>
    </citation>
    <scope>NUCLEOTIDE SEQUENCE [LARGE SCALE GENOMIC DNA]</scope>
</reference>
<dbReference type="AlphaFoldDB" id="A0A2M8G4B7"/>
<dbReference type="EMBL" id="PFQV01000028">
    <property type="protein sequence ID" value="PJC66483.1"/>
    <property type="molecule type" value="Genomic_DNA"/>
</dbReference>
<accession>A0A2M8G4B7</accession>
<organism evidence="1 2">
    <name type="scientific">Candidatus Beckwithbacteria bacterium CG_4_9_14_0_2_um_filter_47_11</name>
    <dbReference type="NCBI Taxonomy" id="1974494"/>
    <lineage>
        <taxon>Bacteria</taxon>
        <taxon>Candidatus Beckwithiibacteriota</taxon>
    </lineage>
</organism>
<evidence type="ECO:0000313" key="1">
    <source>
        <dbReference type="EMBL" id="PJC66483.1"/>
    </source>
</evidence>
<name>A0A2M8G4B7_9BACT</name>
<proteinExistence type="predicted"/>
<gene>
    <name evidence="1" type="ORF">CO018_01625</name>
</gene>
<sequence>MVKFGKFIQDVAIYFYNNQFFVASESELPPIYASINIPPLYIASKENPENLTKAIDQARLNSKTKEQLTGTDLNSLEFTKEENKVMENASNFWTISWEENGDANLTEWELWPQDESFQGKAWRPKKFGSILLHKAVKINDIAQWLTQQVAC</sequence>
<evidence type="ECO:0000313" key="2">
    <source>
        <dbReference type="Proteomes" id="UP000229739"/>
    </source>
</evidence>